<organism evidence="3 4">
    <name type="scientific">Monosporascus ibericus</name>
    <dbReference type="NCBI Taxonomy" id="155417"/>
    <lineage>
        <taxon>Eukaryota</taxon>
        <taxon>Fungi</taxon>
        <taxon>Dikarya</taxon>
        <taxon>Ascomycota</taxon>
        <taxon>Pezizomycotina</taxon>
        <taxon>Sordariomycetes</taxon>
        <taxon>Xylariomycetidae</taxon>
        <taxon>Xylariales</taxon>
        <taxon>Xylariales incertae sedis</taxon>
        <taxon>Monosporascus</taxon>
    </lineage>
</organism>
<feature type="region of interest" description="Disordered" evidence="1">
    <location>
        <begin position="463"/>
        <end position="487"/>
    </location>
</feature>
<evidence type="ECO:0000313" key="4">
    <source>
        <dbReference type="Proteomes" id="UP000293360"/>
    </source>
</evidence>
<dbReference type="STRING" id="155417.A0A4Q4SZ20"/>
<feature type="domain" description="Myb-like" evidence="2">
    <location>
        <begin position="678"/>
        <end position="731"/>
    </location>
</feature>
<reference evidence="3 4" key="1">
    <citation type="submission" date="2018-06" db="EMBL/GenBank/DDBJ databases">
        <title>Complete Genomes of Monosporascus.</title>
        <authorList>
            <person name="Robinson A.J."/>
            <person name="Natvig D.O."/>
        </authorList>
    </citation>
    <scope>NUCLEOTIDE SEQUENCE [LARGE SCALE GENOMIC DNA]</scope>
    <source>
        <strain evidence="3 4">CBS 110550</strain>
    </source>
</reference>
<evidence type="ECO:0000256" key="1">
    <source>
        <dbReference type="SAM" id="MobiDB-lite"/>
    </source>
</evidence>
<evidence type="ECO:0000259" key="2">
    <source>
        <dbReference type="PROSITE" id="PS50090"/>
    </source>
</evidence>
<feature type="compositionally biased region" description="Acidic residues" evidence="1">
    <location>
        <begin position="110"/>
        <end position="134"/>
    </location>
</feature>
<feature type="region of interest" description="Disordered" evidence="1">
    <location>
        <begin position="550"/>
        <end position="643"/>
    </location>
</feature>
<dbReference type="OrthoDB" id="5398572at2759"/>
<feature type="region of interest" description="Disordered" evidence="1">
    <location>
        <begin position="431"/>
        <end position="451"/>
    </location>
</feature>
<dbReference type="PROSITE" id="PS50090">
    <property type="entry name" value="MYB_LIKE"/>
    <property type="match status" value="1"/>
</dbReference>
<feature type="compositionally biased region" description="Polar residues" evidence="1">
    <location>
        <begin position="557"/>
        <end position="579"/>
    </location>
</feature>
<protein>
    <recommendedName>
        <fullName evidence="2">Myb-like domain-containing protein</fullName>
    </recommendedName>
</protein>
<feature type="compositionally biased region" description="Polar residues" evidence="1">
    <location>
        <begin position="35"/>
        <end position="47"/>
    </location>
</feature>
<dbReference type="Gene3D" id="1.10.10.60">
    <property type="entry name" value="Homeodomain-like"/>
    <property type="match status" value="1"/>
</dbReference>
<dbReference type="AlphaFoldDB" id="A0A4Q4SZ20"/>
<comment type="caution">
    <text evidence="3">The sequence shown here is derived from an EMBL/GenBank/DDBJ whole genome shotgun (WGS) entry which is preliminary data.</text>
</comment>
<gene>
    <name evidence="3" type="ORF">DL764_007845</name>
</gene>
<feature type="compositionally biased region" description="Polar residues" evidence="1">
    <location>
        <begin position="517"/>
        <end position="531"/>
    </location>
</feature>
<feature type="region of interest" description="Disordered" evidence="1">
    <location>
        <begin position="503"/>
        <end position="531"/>
    </location>
</feature>
<name>A0A4Q4SZ20_9PEZI</name>
<proteinExistence type="predicted"/>
<dbReference type="Proteomes" id="UP000293360">
    <property type="component" value="Unassembled WGS sequence"/>
</dbReference>
<accession>A0A4Q4SZ20</accession>
<feature type="compositionally biased region" description="Polar residues" evidence="1">
    <location>
        <begin position="617"/>
        <end position="632"/>
    </location>
</feature>
<dbReference type="EMBL" id="QJNU01000568">
    <property type="protein sequence ID" value="RYO94411.1"/>
    <property type="molecule type" value="Genomic_DNA"/>
</dbReference>
<sequence length="785" mass="86642">MSGRRGRPPTRPSGPAEPTSESAIRHTRRNARHNGASTEPTEMSASQPHLKRATRSTTILNGNRVVASSPLKIAQRGTRRQRRRSIESVATGDFNPKSSGEYVSPKPEDDPVAELEEALEEPEADVPGGVEDEGPGGASDVDHTPAMTDFVEARDAQAPARMFGDSESTIERDARVRALLEIALPDFSRMCGKILEQLKAMGDDMPSTTDSMRLEVLKIPYNAWRLAFTDSGIPFINLEQTSFSLLSKDDTASRAEARTAVCCGNLVSLLALIIDIRVGKRQAAPILRDLDDAFPTLFDPIFQARREEIAETVNLAFRIRCRRFADSLSASSEQPLSLAARIFCDEMDEESTSAQQRLEEGPYKNLADINVNEDDVSREIYQLCLGQLISRLSRGDKSEIRASLDATYPQETLLSNLRSWALNSLERLTKSSPMADGKPGRPIAETRNTNERCAETLFVDAEEGAEAGSDSGSDSESEDFHVPVLRGPEGSFFDGSITLAEVRRSERPTSERASLVPPSNQQAVKGKQKASNIQDAIRLLDSTRVLSALDDRPPQVYPSNNRSRESISVQSASTPTRPGTSKRIRSADFDNNENDLEVRSSLTSRARRVRRDDAGASETSPIRSPLSGQPPASSLEPVQERRRLPQSSLPVHGGLQGHHLIALSQDVRNIKRDFNAGRPRQARIPWSAGDTDLLIKLIAKHRCSWSAIAEEGGFEVARDQQAVRDRARNLKVLFLQGDKALPACFDMVALGQKERNTVIRVGRNPDRKERDLDRDNNVINHIWVP</sequence>
<dbReference type="InterPro" id="IPR001005">
    <property type="entry name" value="SANT/Myb"/>
</dbReference>
<evidence type="ECO:0000313" key="3">
    <source>
        <dbReference type="EMBL" id="RYO94411.1"/>
    </source>
</evidence>
<feature type="region of interest" description="Disordered" evidence="1">
    <location>
        <begin position="1"/>
        <end position="144"/>
    </location>
</feature>
<keyword evidence="4" id="KW-1185">Reference proteome</keyword>